<dbReference type="EMBL" id="MU069769">
    <property type="protein sequence ID" value="KAF5834212.1"/>
    <property type="molecule type" value="Genomic_DNA"/>
</dbReference>
<accession>A0ABQ7GHZ3</accession>
<keyword evidence="2" id="KW-1185">Reference proteome</keyword>
<dbReference type="Proteomes" id="UP000815325">
    <property type="component" value="Unassembled WGS sequence"/>
</dbReference>
<protein>
    <submittedName>
        <fullName evidence="1">Uncharacterized protein</fullName>
    </submittedName>
</protein>
<evidence type="ECO:0000313" key="2">
    <source>
        <dbReference type="Proteomes" id="UP000815325"/>
    </source>
</evidence>
<proteinExistence type="predicted"/>
<evidence type="ECO:0000313" key="1">
    <source>
        <dbReference type="EMBL" id="KAF5834212.1"/>
    </source>
</evidence>
<feature type="non-terminal residue" evidence="1">
    <location>
        <position position="71"/>
    </location>
</feature>
<organism evidence="1 2">
    <name type="scientific">Dunaliella salina</name>
    <name type="common">Green alga</name>
    <name type="synonym">Protococcus salinus</name>
    <dbReference type="NCBI Taxonomy" id="3046"/>
    <lineage>
        <taxon>Eukaryota</taxon>
        <taxon>Viridiplantae</taxon>
        <taxon>Chlorophyta</taxon>
        <taxon>core chlorophytes</taxon>
        <taxon>Chlorophyceae</taxon>
        <taxon>CS clade</taxon>
        <taxon>Chlamydomonadales</taxon>
        <taxon>Dunaliellaceae</taxon>
        <taxon>Dunaliella</taxon>
    </lineage>
</organism>
<gene>
    <name evidence="1" type="ORF">DUNSADRAFT_9202</name>
</gene>
<comment type="caution">
    <text evidence="1">The sequence shown here is derived from an EMBL/GenBank/DDBJ whole genome shotgun (WGS) entry which is preliminary data.</text>
</comment>
<name>A0ABQ7GHZ3_DUNSA</name>
<reference evidence="1" key="1">
    <citation type="submission" date="2017-08" db="EMBL/GenBank/DDBJ databases">
        <authorList>
            <person name="Polle J.E."/>
            <person name="Barry K."/>
            <person name="Cushman J."/>
            <person name="Schmutz J."/>
            <person name="Tran D."/>
            <person name="Hathwaick L.T."/>
            <person name="Yim W.C."/>
            <person name="Jenkins J."/>
            <person name="Mckie-Krisberg Z.M."/>
            <person name="Prochnik S."/>
            <person name="Lindquist E."/>
            <person name="Dockter R.B."/>
            <person name="Adam C."/>
            <person name="Molina H."/>
            <person name="Bunkerborg J."/>
            <person name="Jin E."/>
            <person name="Buchheim M."/>
            <person name="Magnuson J."/>
        </authorList>
    </citation>
    <scope>NUCLEOTIDE SEQUENCE</scope>
    <source>
        <strain evidence="1">CCAP 19/18</strain>
    </source>
</reference>
<sequence length="71" mass="7188">MVSGAAGGAKLLMVTMACKSDVMAPDAAAWEIWAGGSHNGKKGGRDGIRCCRGRQVVGGHDGMQVQCGGAR</sequence>